<gene>
    <name evidence="1" type="ORF">GCM10007304_29040</name>
</gene>
<name>A0A917D631_9NOCA</name>
<dbReference type="EMBL" id="BMCU01000003">
    <property type="protein sequence ID" value="GGG13244.1"/>
    <property type="molecule type" value="Genomic_DNA"/>
</dbReference>
<reference evidence="1" key="2">
    <citation type="submission" date="2020-09" db="EMBL/GenBank/DDBJ databases">
        <authorList>
            <person name="Sun Q."/>
            <person name="Sedlacek I."/>
        </authorList>
    </citation>
    <scope>NUCLEOTIDE SEQUENCE</scope>
    <source>
        <strain evidence="1">CCM 7905</strain>
    </source>
</reference>
<evidence type="ECO:0000313" key="1">
    <source>
        <dbReference type="EMBL" id="GGG13244.1"/>
    </source>
</evidence>
<reference evidence="1" key="1">
    <citation type="journal article" date="2014" name="Int. J. Syst. Evol. Microbiol.">
        <title>Complete genome sequence of Corynebacterium casei LMG S-19264T (=DSM 44701T), isolated from a smear-ripened cheese.</title>
        <authorList>
            <consortium name="US DOE Joint Genome Institute (JGI-PGF)"/>
            <person name="Walter F."/>
            <person name="Albersmeier A."/>
            <person name="Kalinowski J."/>
            <person name="Ruckert C."/>
        </authorList>
    </citation>
    <scope>NUCLEOTIDE SEQUENCE</scope>
    <source>
        <strain evidence="1">CCM 7905</strain>
    </source>
</reference>
<dbReference type="Proteomes" id="UP000654257">
    <property type="component" value="Unassembled WGS sequence"/>
</dbReference>
<dbReference type="AlphaFoldDB" id="A0A917D631"/>
<keyword evidence="2" id="KW-1185">Reference proteome</keyword>
<comment type="caution">
    <text evidence="1">The sequence shown here is derived from an EMBL/GenBank/DDBJ whole genome shotgun (WGS) entry which is preliminary data.</text>
</comment>
<organism evidence="1 2">
    <name type="scientific">Rhodococcoides trifolii</name>
    <dbReference type="NCBI Taxonomy" id="908250"/>
    <lineage>
        <taxon>Bacteria</taxon>
        <taxon>Bacillati</taxon>
        <taxon>Actinomycetota</taxon>
        <taxon>Actinomycetes</taxon>
        <taxon>Mycobacteriales</taxon>
        <taxon>Nocardiaceae</taxon>
        <taxon>Rhodococcoides</taxon>
    </lineage>
</organism>
<accession>A0A917D631</accession>
<protein>
    <submittedName>
        <fullName evidence="1">Uncharacterized protein</fullName>
    </submittedName>
</protein>
<evidence type="ECO:0000313" key="2">
    <source>
        <dbReference type="Proteomes" id="UP000654257"/>
    </source>
</evidence>
<sequence length="90" mass="9772">MTTLPTSPSAPAFRPLLVVPGAWDAGGTALLMFTPRIDPVNAENSTISVVFRGGCDGIVFMRVTSRLFWSRTGDDGGWQEWSLRNDPTDS</sequence>
<proteinExistence type="predicted"/>